<keyword evidence="8 10" id="KW-0472">Membrane</keyword>
<feature type="compositionally biased region" description="Pro residues" evidence="9">
    <location>
        <begin position="422"/>
        <end position="438"/>
    </location>
</feature>
<dbReference type="OrthoDB" id="9766690at2"/>
<dbReference type="AlphaFoldDB" id="A0A4Y8ZZG0"/>
<dbReference type="InterPro" id="IPR001991">
    <property type="entry name" value="Na-dicarboxylate_symporter"/>
</dbReference>
<dbReference type="PANTHER" id="PTHR42865">
    <property type="entry name" value="PROTON/GLUTAMATE-ASPARTATE SYMPORTER"/>
    <property type="match status" value="1"/>
</dbReference>
<keyword evidence="12" id="KW-1185">Reference proteome</keyword>
<feature type="region of interest" description="Disordered" evidence="9">
    <location>
        <begin position="414"/>
        <end position="438"/>
    </location>
</feature>
<evidence type="ECO:0000313" key="11">
    <source>
        <dbReference type="EMBL" id="TFI60196.1"/>
    </source>
</evidence>
<evidence type="ECO:0000256" key="8">
    <source>
        <dbReference type="ARBA" id="ARBA00023136"/>
    </source>
</evidence>
<evidence type="ECO:0000256" key="2">
    <source>
        <dbReference type="ARBA" id="ARBA00006148"/>
    </source>
</evidence>
<feature type="transmembrane region" description="Helical" evidence="10">
    <location>
        <begin position="228"/>
        <end position="252"/>
    </location>
</feature>
<sequence length="438" mass="46553">MAKRLTYFILAGLVLGIIVGWGLNFGLGGGTPAGDEQLKTIAGYISIPTTIFLHLIKMIIAPLVFSTLVVGIAHMGDTAALGRVGVKAIGWFLCASLVSLTLGLLLVTVFEPGTGLGLPLPPADASAGVDRSAFDFAKFVAHIFPESMIGAMASNDILQIVVFSLFVGVAITAVGEPARPLVRAVEALVKVMLQVTDYVMRFAPVAVFAAVTATIAQRGPSILGTYGYFMSTFYLGLVLLWALLIGMCFLIVGRRTGLLVRYIRDPIVLAFSTASSEAAFPRTLEALDRFGVPPRIASFVLPLGYSFNLDGSMMYMTFATIFIAQAYGIDLTWGQEILMLLTLMITSKGVAGVPRASLVVITATLSQFNIPEAGLLLILAIDHFLDMGRSATNVVGNAVASTVVARWEGQLDPLEPVDIEPPHAPSHRPAPVPGDEPF</sequence>
<feature type="transmembrane region" description="Helical" evidence="10">
    <location>
        <begin position="88"/>
        <end position="110"/>
    </location>
</feature>
<proteinExistence type="inferred from homology"/>
<dbReference type="PANTHER" id="PTHR42865:SF7">
    <property type="entry name" value="PROTON_GLUTAMATE-ASPARTATE SYMPORTER"/>
    <property type="match status" value="1"/>
</dbReference>
<dbReference type="RefSeq" id="WP_135082558.1">
    <property type="nucleotide sequence ID" value="NZ_SPDV01000001.1"/>
</dbReference>
<comment type="caution">
    <text evidence="11">The sequence shown here is derived from an EMBL/GenBank/DDBJ whole genome shotgun (WGS) entry which is preliminary data.</text>
</comment>
<evidence type="ECO:0000256" key="7">
    <source>
        <dbReference type="ARBA" id="ARBA00022989"/>
    </source>
</evidence>
<dbReference type="Pfam" id="PF00375">
    <property type="entry name" value="SDF"/>
    <property type="match status" value="1"/>
</dbReference>
<evidence type="ECO:0000256" key="3">
    <source>
        <dbReference type="ARBA" id="ARBA00022448"/>
    </source>
</evidence>
<reference evidence="11 12" key="1">
    <citation type="submission" date="2019-03" db="EMBL/GenBank/DDBJ databases">
        <title>Genome sequence of Sphingomonas sp. 17J27-24.</title>
        <authorList>
            <person name="Kim M."/>
            <person name="Maeng S."/>
            <person name="Sathiyaraj S."/>
        </authorList>
    </citation>
    <scope>NUCLEOTIDE SEQUENCE [LARGE SCALE GENOMIC DNA]</scope>
    <source>
        <strain evidence="11 12">17J27-24</strain>
    </source>
</reference>
<keyword evidence="5 10" id="KW-0812">Transmembrane</keyword>
<evidence type="ECO:0000256" key="4">
    <source>
        <dbReference type="ARBA" id="ARBA00022475"/>
    </source>
</evidence>
<dbReference type="Proteomes" id="UP000298213">
    <property type="component" value="Unassembled WGS sequence"/>
</dbReference>
<keyword evidence="7 10" id="KW-1133">Transmembrane helix</keyword>
<name>A0A4Y8ZZG0_9SPHN</name>
<evidence type="ECO:0000256" key="5">
    <source>
        <dbReference type="ARBA" id="ARBA00022692"/>
    </source>
</evidence>
<evidence type="ECO:0000256" key="1">
    <source>
        <dbReference type="ARBA" id="ARBA00004429"/>
    </source>
</evidence>
<dbReference type="GO" id="GO:0006835">
    <property type="term" value="P:dicarboxylic acid transport"/>
    <property type="evidence" value="ECO:0007669"/>
    <property type="project" value="TreeGrafter"/>
</dbReference>
<gene>
    <name evidence="11" type="ORF">E2493_00325</name>
</gene>
<accession>A0A4Y8ZZG0</accession>
<comment type="similarity">
    <text evidence="2">Belongs to the dicarboxylate/amino acid:cation symporter (DAACS) (TC 2.A.23) family.</text>
</comment>
<feature type="transmembrane region" description="Helical" evidence="10">
    <location>
        <begin position="51"/>
        <end position="76"/>
    </location>
</feature>
<dbReference type="FunFam" id="1.10.3860.10:FF:000001">
    <property type="entry name" value="C4-dicarboxylate transport protein"/>
    <property type="match status" value="1"/>
</dbReference>
<organism evidence="11 12">
    <name type="scientific">Sphingomonas parva</name>
    <dbReference type="NCBI Taxonomy" id="2555898"/>
    <lineage>
        <taxon>Bacteria</taxon>
        <taxon>Pseudomonadati</taxon>
        <taxon>Pseudomonadota</taxon>
        <taxon>Alphaproteobacteria</taxon>
        <taxon>Sphingomonadales</taxon>
        <taxon>Sphingomonadaceae</taxon>
        <taxon>Sphingomonas</taxon>
    </lineage>
</organism>
<feature type="transmembrane region" description="Helical" evidence="10">
    <location>
        <begin position="7"/>
        <end position="31"/>
    </location>
</feature>
<comment type="subcellular location">
    <subcellularLocation>
        <location evidence="1">Cell inner membrane</location>
        <topology evidence="1">Multi-pass membrane protein</topology>
    </subcellularLocation>
</comment>
<keyword evidence="6" id="KW-0769">Symport</keyword>
<feature type="transmembrane region" description="Helical" evidence="10">
    <location>
        <begin position="157"/>
        <end position="178"/>
    </location>
</feature>
<evidence type="ECO:0000256" key="9">
    <source>
        <dbReference type="SAM" id="MobiDB-lite"/>
    </source>
</evidence>
<protein>
    <submittedName>
        <fullName evidence="11">Dicarboxylate/amino acid:cation symporter</fullName>
    </submittedName>
</protein>
<feature type="transmembrane region" description="Helical" evidence="10">
    <location>
        <begin position="198"/>
        <end position="216"/>
    </location>
</feature>
<evidence type="ECO:0000313" key="12">
    <source>
        <dbReference type="Proteomes" id="UP000298213"/>
    </source>
</evidence>
<dbReference type="EMBL" id="SPDV01000001">
    <property type="protein sequence ID" value="TFI60196.1"/>
    <property type="molecule type" value="Genomic_DNA"/>
</dbReference>
<keyword evidence="4" id="KW-1003">Cell membrane</keyword>
<keyword evidence="3" id="KW-0813">Transport</keyword>
<dbReference type="PRINTS" id="PR00173">
    <property type="entry name" value="EDTRNSPORT"/>
</dbReference>
<dbReference type="GO" id="GO:0015293">
    <property type="term" value="F:symporter activity"/>
    <property type="evidence" value="ECO:0007669"/>
    <property type="project" value="UniProtKB-KW"/>
</dbReference>
<dbReference type="InterPro" id="IPR036458">
    <property type="entry name" value="Na:dicarbo_symporter_sf"/>
</dbReference>
<dbReference type="SUPFAM" id="SSF118215">
    <property type="entry name" value="Proton glutamate symport protein"/>
    <property type="match status" value="1"/>
</dbReference>
<dbReference type="Gene3D" id="1.10.3860.10">
    <property type="entry name" value="Sodium:dicarboxylate symporter"/>
    <property type="match status" value="1"/>
</dbReference>
<dbReference type="GO" id="GO:0005886">
    <property type="term" value="C:plasma membrane"/>
    <property type="evidence" value="ECO:0007669"/>
    <property type="project" value="UniProtKB-SubCell"/>
</dbReference>
<evidence type="ECO:0000256" key="10">
    <source>
        <dbReference type="SAM" id="Phobius"/>
    </source>
</evidence>
<evidence type="ECO:0000256" key="6">
    <source>
        <dbReference type="ARBA" id="ARBA00022847"/>
    </source>
</evidence>